<evidence type="ECO:0000256" key="5">
    <source>
        <dbReference type="ARBA" id="ARBA00022827"/>
    </source>
</evidence>
<dbReference type="InterPro" id="IPR006091">
    <property type="entry name" value="Acyl-CoA_Oxase/DH_mid-dom"/>
</dbReference>
<keyword evidence="6 10" id="KW-0560">Oxidoreductase</keyword>
<dbReference type="InterPro" id="IPR050741">
    <property type="entry name" value="Acyl-CoA_dehydrogenase"/>
</dbReference>
<proteinExistence type="inferred from homology"/>
<evidence type="ECO:0000256" key="3">
    <source>
        <dbReference type="ARBA" id="ARBA00011738"/>
    </source>
</evidence>
<dbReference type="Pfam" id="PF02770">
    <property type="entry name" value="Acyl-CoA_dh_M"/>
    <property type="match status" value="1"/>
</dbReference>
<dbReference type="Pfam" id="PF00441">
    <property type="entry name" value="Acyl-CoA_dh_1"/>
    <property type="match status" value="1"/>
</dbReference>
<feature type="domain" description="Acyl-CoA dehydrogenase/oxidase N-terminal" evidence="9">
    <location>
        <begin position="8"/>
        <end position="132"/>
    </location>
</feature>
<dbReference type="Proteomes" id="UP000405357">
    <property type="component" value="Unassembled WGS sequence"/>
</dbReference>
<evidence type="ECO:0000313" key="10">
    <source>
        <dbReference type="EMBL" id="VVD99012.1"/>
    </source>
</evidence>
<evidence type="ECO:0000259" key="9">
    <source>
        <dbReference type="Pfam" id="PF02771"/>
    </source>
</evidence>
<protein>
    <submittedName>
        <fullName evidence="10">(R)-benzylsuccinyl-CoA dehydrogenase</fullName>
        <ecNumber evidence="10">1.3.8.3</ecNumber>
    </submittedName>
</protein>
<comment type="caution">
    <text evidence="10">The sequence shown here is derived from an EMBL/GenBank/DDBJ whole genome shotgun (WGS) entry which is preliminary data.</text>
</comment>
<dbReference type="InterPro" id="IPR013786">
    <property type="entry name" value="AcylCoA_DH/ox_N"/>
</dbReference>
<evidence type="ECO:0000256" key="6">
    <source>
        <dbReference type="ARBA" id="ARBA00023002"/>
    </source>
</evidence>
<keyword evidence="11" id="KW-1185">Reference proteome</keyword>
<dbReference type="SUPFAM" id="SSF56645">
    <property type="entry name" value="Acyl-CoA dehydrogenase NM domain-like"/>
    <property type="match status" value="1"/>
</dbReference>
<keyword evidence="4" id="KW-0285">Flavoprotein</keyword>
<reference evidence="10 11" key="1">
    <citation type="submission" date="2019-08" db="EMBL/GenBank/DDBJ databases">
        <authorList>
            <person name="Peeters C."/>
        </authorList>
    </citation>
    <scope>NUCLEOTIDE SEQUENCE [LARGE SCALE GENOMIC DNA]</scope>
    <source>
        <strain evidence="10 11">LMG 31014</strain>
    </source>
</reference>
<dbReference type="PANTHER" id="PTHR48083">
    <property type="entry name" value="MEDIUM-CHAIN SPECIFIC ACYL-COA DEHYDROGENASE, MITOCHONDRIAL-RELATED"/>
    <property type="match status" value="1"/>
</dbReference>
<comment type="similarity">
    <text evidence="2">Belongs to the acyl-CoA dehydrogenase family.</text>
</comment>
<dbReference type="InterPro" id="IPR009075">
    <property type="entry name" value="AcylCo_DH/oxidase_C"/>
</dbReference>
<evidence type="ECO:0000313" key="11">
    <source>
        <dbReference type="Proteomes" id="UP000405357"/>
    </source>
</evidence>
<dbReference type="Pfam" id="PF02771">
    <property type="entry name" value="Acyl-CoA_dh_N"/>
    <property type="match status" value="1"/>
</dbReference>
<dbReference type="EMBL" id="CABPSG010000004">
    <property type="protein sequence ID" value="VVD99012.1"/>
    <property type="molecule type" value="Genomic_DNA"/>
</dbReference>
<keyword evidence="5" id="KW-0274">FAD</keyword>
<accession>A0ABY6W4P1</accession>
<dbReference type="SUPFAM" id="SSF47203">
    <property type="entry name" value="Acyl-CoA dehydrogenase C-terminal domain-like"/>
    <property type="match status" value="1"/>
</dbReference>
<comment type="subunit">
    <text evidence="3">Homodimer.</text>
</comment>
<name>A0ABY6W4P1_9BURK</name>
<gene>
    <name evidence="10" type="primary">bbsG</name>
    <name evidence="10" type="ORF">PSO31014_02012</name>
</gene>
<evidence type="ECO:0000256" key="2">
    <source>
        <dbReference type="ARBA" id="ARBA00009347"/>
    </source>
</evidence>
<dbReference type="InterPro" id="IPR036250">
    <property type="entry name" value="AcylCo_DH-like_C"/>
</dbReference>
<dbReference type="InterPro" id="IPR037069">
    <property type="entry name" value="AcylCoA_DH/ox_N_sf"/>
</dbReference>
<dbReference type="InterPro" id="IPR046373">
    <property type="entry name" value="Acyl-CoA_Oxase/DH_mid-dom_sf"/>
</dbReference>
<dbReference type="Gene3D" id="1.10.540.10">
    <property type="entry name" value="Acyl-CoA dehydrogenase/oxidase, N-terminal domain"/>
    <property type="match status" value="1"/>
</dbReference>
<dbReference type="Gene3D" id="2.40.110.10">
    <property type="entry name" value="Butyryl-CoA Dehydrogenase, subunit A, domain 2"/>
    <property type="match status" value="1"/>
</dbReference>
<dbReference type="RefSeq" id="WP_150551465.1">
    <property type="nucleotide sequence ID" value="NZ_CABPSG010000004.1"/>
</dbReference>
<evidence type="ECO:0000256" key="4">
    <source>
        <dbReference type="ARBA" id="ARBA00022630"/>
    </source>
</evidence>
<evidence type="ECO:0000259" key="7">
    <source>
        <dbReference type="Pfam" id="PF00441"/>
    </source>
</evidence>
<evidence type="ECO:0000259" key="8">
    <source>
        <dbReference type="Pfam" id="PF02770"/>
    </source>
</evidence>
<feature type="domain" description="Acyl-CoA dehydrogenase/oxidase C-terminal" evidence="7">
    <location>
        <begin position="249"/>
        <end position="397"/>
    </location>
</feature>
<comment type="cofactor">
    <cofactor evidence="1">
        <name>FAD</name>
        <dbReference type="ChEBI" id="CHEBI:57692"/>
    </cofactor>
</comment>
<evidence type="ECO:0000256" key="1">
    <source>
        <dbReference type="ARBA" id="ARBA00001974"/>
    </source>
</evidence>
<sequence>MNFSYSPKVEALRERLTAFFDEHIFPNEHRYLEAIEVARRQGDAWQPSPVIERLKPLAQQAGLWNLFLPDSGRGAGLTNVEYAPLCEIMGQVPWAPEVFNCNAPDTGNMETLERYATDAQKAQWLEPLLRGEIRSAFLMTEPDVASSDATNVQCRIRRDGDDYVINGRKWWSTGAGDPRCALYIVMGKTDPDAPKHAQQSMILVPADAKGVTRVRPLTVFGYDDAPHGHMEIVLDEVRVPASNLLLGEGRGFEIAQGRLGPGRIHHCMRLIGLAERALSLMCQRTLSRVAFGKPIAAQGVTRERIAEARCLIEQARLLTLKAAYMMDTVGNKAARAEIAMIKVVAPNMACQVLDWAMQAHGAAGLSGDFPLAYAYASARTLRFADGPDEVHRNAIAKLELARYASVPSASGTPLSTDTPTRSHN</sequence>
<organism evidence="10 11">
    <name type="scientific">Pandoraea soli</name>
    <dbReference type="NCBI Taxonomy" id="2508293"/>
    <lineage>
        <taxon>Bacteria</taxon>
        <taxon>Pseudomonadati</taxon>
        <taxon>Pseudomonadota</taxon>
        <taxon>Betaproteobacteria</taxon>
        <taxon>Burkholderiales</taxon>
        <taxon>Burkholderiaceae</taxon>
        <taxon>Pandoraea</taxon>
    </lineage>
</organism>
<dbReference type="InterPro" id="IPR009100">
    <property type="entry name" value="AcylCoA_DH/oxidase_NM_dom_sf"/>
</dbReference>
<dbReference type="GO" id="GO:0033734">
    <property type="term" value="F:(R)-benzylsuccinyl-CoA dehydrogenase activity"/>
    <property type="evidence" value="ECO:0007669"/>
    <property type="project" value="UniProtKB-EC"/>
</dbReference>
<dbReference type="Gene3D" id="1.20.140.10">
    <property type="entry name" value="Butyryl-CoA Dehydrogenase, subunit A, domain 3"/>
    <property type="match status" value="1"/>
</dbReference>
<dbReference type="EC" id="1.3.8.3" evidence="10"/>
<feature type="domain" description="Acyl-CoA oxidase/dehydrogenase middle" evidence="8">
    <location>
        <begin position="136"/>
        <end position="232"/>
    </location>
</feature>
<dbReference type="PANTHER" id="PTHR48083:SF13">
    <property type="entry name" value="ACYL-COA DEHYDROGENASE FAMILY MEMBER 11"/>
    <property type="match status" value="1"/>
</dbReference>